<keyword evidence="1" id="KW-1133">Transmembrane helix</keyword>
<keyword evidence="1" id="KW-0812">Transmembrane</keyword>
<keyword evidence="1" id="KW-0472">Membrane</keyword>
<protein>
    <submittedName>
        <fullName evidence="2">Uncharacterized protein</fullName>
    </submittedName>
</protein>
<name>A0AA37GRW0_9PEZI</name>
<feature type="transmembrane region" description="Helical" evidence="1">
    <location>
        <begin position="55"/>
        <end position="77"/>
    </location>
</feature>
<accession>A0AA37GRW0</accession>
<dbReference type="EMBL" id="BPPX01000016">
    <property type="protein sequence ID" value="GJC85028.1"/>
    <property type="molecule type" value="Genomic_DNA"/>
</dbReference>
<evidence type="ECO:0000256" key="1">
    <source>
        <dbReference type="SAM" id="Phobius"/>
    </source>
</evidence>
<sequence>MTRRSARLRSRAQRCSVITTLQGASGVERANQSGGLALAGKGKSTNLPHPLRQSTWHFSWVSVMAIAVVGNLLFPTVMGGRLEDRERLRAGGQNGYGGDT</sequence>
<evidence type="ECO:0000313" key="3">
    <source>
        <dbReference type="Proteomes" id="UP001055172"/>
    </source>
</evidence>
<dbReference type="Proteomes" id="UP001055172">
    <property type="component" value="Unassembled WGS sequence"/>
</dbReference>
<comment type="caution">
    <text evidence="2">The sequence shown here is derived from an EMBL/GenBank/DDBJ whole genome shotgun (WGS) entry which is preliminary data.</text>
</comment>
<reference evidence="2 3" key="1">
    <citation type="submission" date="2021-07" db="EMBL/GenBank/DDBJ databases">
        <title>Genome data of Colletotrichum spaethianum.</title>
        <authorList>
            <person name="Utami Y.D."/>
            <person name="Hiruma K."/>
        </authorList>
    </citation>
    <scope>NUCLEOTIDE SEQUENCE [LARGE SCALE GENOMIC DNA]</scope>
    <source>
        <strain evidence="2 3">MAFF 242679</strain>
    </source>
</reference>
<dbReference type="AlphaFoldDB" id="A0AA37GRW0"/>
<gene>
    <name evidence="2" type="ORF">ColLi_07866</name>
</gene>
<evidence type="ECO:0000313" key="2">
    <source>
        <dbReference type="EMBL" id="GJC85028.1"/>
    </source>
</evidence>
<proteinExistence type="predicted"/>
<keyword evidence="3" id="KW-1185">Reference proteome</keyword>
<organism evidence="2 3">
    <name type="scientific">Colletotrichum liriopes</name>
    <dbReference type="NCBI Taxonomy" id="708192"/>
    <lineage>
        <taxon>Eukaryota</taxon>
        <taxon>Fungi</taxon>
        <taxon>Dikarya</taxon>
        <taxon>Ascomycota</taxon>
        <taxon>Pezizomycotina</taxon>
        <taxon>Sordariomycetes</taxon>
        <taxon>Hypocreomycetidae</taxon>
        <taxon>Glomerellales</taxon>
        <taxon>Glomerellaceae</taxon>
        <taxon>Colletotrichum</taxon>
        <taxon>Colletotrichum spaethianum species complex</taxon>
    </lineage>
</organism>